<reference evidence="5 6" key="1">
    <citation type="journal article" date="2012" name="J. Bacteriol.">
        <title>Draft Genome Sequence of Mesorhizobium alhagi CCNWXJ12-2T, a Novel Salt-Resistant Species Isolated from the Desert of Northwestern China.</title>
        <authorList>
            <person name="Zhou M."/>
            <person name="Chen W."/>
            <person name="Chen H."/>
            <person name="Wei G."/>
        </authorList>
    </citation>
    <scope>NUCLEOTIDE SEQUENCE [LARGE SCALE GENOMIC DNA]</scope>
    <source>
        <strain evidence="5 6">CCNWXJ12-2</strain>
    </source>
</reference>
<dbReference type="InterPro" id="IPR008920">
    <property type="entry name" value="TF_FadR/GntR_C"/>
</dbReference>
<dbReference type="OrthoDB" id="9812645at2"/>
<dbReference type="SUPFAM" id="SSF46785">
    <property type="entry name" value="Winged helix' DNA-binding domain"/>
    <property type="match status" value="1"/>
</dbReference>
<dbReference type="AlphaFoldDB" id="H0HS91"/>
<dbReference type="CDD" id="cd07377">
    <property type="entry name" value="WHTH_GntR"/>
    <property type="match status" value="1"/>
</dbReference>
<evidence type="ECO:0000256" key="3">
    <source>
        <dbReference type="ARBA" id="ARBA00023163"/>
    </source>
</evidence>
<proteinExistence type="predicted"/>
<accession>H0HS91</accession>
<dbReference type="PANTHER" id="PTHR43537">
    <property type="entry name" value="TRANSCRIPTIONAL REGULATOR, GNTR FAMILY"/>
    <property type="match status" value="1"/>
</dbReference>
<dbReference type="GO" id="GO:0003677">
    <property type="term" value="F:DNA binding"/>
    <property type="evidence" value="ECO:0007669"/>
    <property type="project" value="UniProtKB-KW"/>
</dbReference>
<dbReference type="SMART" id="SM00345">
    <property type="entry name" value="HTH_GNTR"/>
    <property type="match status" value="1"/>
</dbReference>
<gene>
    <name evidence="5" type="ORF">MAXJ12_15145</name>
</gene>
<sequence>MPIQAVEPRRLYRQIADQLRQLIESGEFAAGERLPTERELADQLGISRPTVREALIALEVEGRIRIRVGSGIYVTETPRAAALAAETDEGPFELLRAREFIEGAIAAEAALHVQPADLELLDDVLRRMEDMSHPTKVTIALDREFHTAVAGILGNAVLARFIGELFDQRMNPYFQLLSSYFENRESWRAAAEEHRAVRDAIAARDPERAKTAMQEHLRLSQLRFSRNFGEKSVGREVTE</sequence>
<dbReference type="Pfam" id="PF07729">
    <property type="entry name" value="FCD"/>
    <property type="match status" value="1"/>
</dbReference>
<dbReference type="Pfam" id="PF00392">
    <property type="entry name" value="GntR"/>
    <property type="match status" value="1"/>
</dbReference>
<evidence type="ECO:0000313" key="6">
    <source>
        <dbReference type="Proteomes" id="UP000003250"/>
    </source>
</evidence>
<keyword evidence="6" id="KW-1185">Reference proteome</keyword>
<dbReference type="PATRIC" id="fig|1107882.3.peg.2955"/>
<dbReference type="RefSeq" id="WP_008836651.1">
    <property type="nucleotide sequence ID" value="NZ_AHAM01000123.1"/>
</dbReference>
<keyword evidence="2" id="KW-0238">DNA-binding</keyword>
<dbReference type="SMART" id="SM00895">
    <property type="entry name" value="FCD"/>
    <property type="match status" value="1"/>
</dbReference>
<keyword evidence="3" id="KW-0804">Transcription</keyword>
<dbReference type="PROSITE" id="PS50949">
    <property type="entry name" value="HTH_GNTR"/>
    <property type="match status" value="1"/>
</dbReference>
<evidence type="ECO:0000256" key="2">
    <source>
        <dbReference type="ARBA" id="ARBA00023125"/>
    </source>
</evidence>
<keyword evidence="1" id="KW-0805">Transcription regulation</keyword>
<dbReference type="InterPro" id="IPR036390">
    <property type="entry name" value="WH_DNA-bd_sf"/>
</dbReference>
<evidence type="ECO:0000256" key="1">
    <source>
        <dbReference type="ARBA" id="ARBA00023015"/>
    </source>
</evidence>
<dbReference type="GO" id="GO:0003700">
    <property type="term" value="F:DNA-binding transcription factor activity"/>
    <property type="evidence" value="ECO:0007669"/>
    <property type="project" value="InterPro"/>
</dbReference>
<dbReference type="EMBL" id="AHAM01000123">
    <property type="protein sequence ID" value="EHK56420.1"/>
    <property type="molecule type" value="Genomic_DNA"/>
</dbReference>
<protein>
    <submittedName>
        <fullName evidence="5">Transcriptional regulator</fullName>
    </submittedName>
</protein>
<dbReference type="Proteomes" id="UP000003250">
    <property type="component" value="Unassembled WGS sequence"/>
</dbReference>
<feature type="domain" description="HTH gntR-type" evidence="4">
    <location>
        <begin position="9"/>
        <end position="77"/>
    </location>
</feature>
<dbReference type="InterPro" id="IPR036388">
    <property type="entry name" value="WH-like_DNA-bd_sf"/>
</dbReference>
<dbReference type="InterPro" id="IPR000524">
    <property type="entry name" value="Tscrpt_reg_HTH_GntR"/>
</dbReference>
<dbReference type="Gene3D" id="1.10.10.10">
    <property type="entry name" value="Winged helix-like DNA-binding domain superfamily/Winged helix DNA-binding domain"/>
    <property type="match status" value="1"/>
</dbReference>
<dbReference type="InterPro" id="IPR011711">
    <property type="entry name" value="GntR_C"/>
</dbReference>
<dbReference type="PRINTS" id="PR00035">
    <property type="entry name" value="HTHGNTR"/>
</dbReference>
<evidence type="ECO:0000313" key="5">
    <source>
        <dbReference type="EMBL" id="EHK56420.1"/>
    </source>
</evidence>
<evidence type="ECO:0000259" key="4">
    <source>
        <dbReference type="PROSITE" id="PS50949"/>
    </source>
</evidence>
<dbReference type="PANTHER" id="PTHR43537:SF5">
    <property type="entry name" value="UXU OPERON TRANSCRIPTIONAL REGULATOR"/>
    <property type="match status" value="1"/>
</dbReference>
<name>H0HS91_9HYPH</name>
<dbReference type="SUPFAM" id="SSF48008">
    <property type="entry name" value="GntR ligand-binding domain-like"/>
    <property type="match status" value="1"/>
</dbReference>
<organism evidence="5 6">
    <name type="scientific">Mesorhizobium alhagi CCNWXJ12-2</name>
    <dbReference type="NCBI Taxonomy" id="1107882"/>
    <lineage>
        <taxon>Bacteria</taxon>
        <taxon>Pseudomonadati</taxon>
        <taxon>Pseudomonadota</taxon>
        <taxon>Alphaproteobacteria</taxon>
        <taxon>Hyphomicrobiales</taxon>
        <taxon>Phyllobacteriaceae</taxon>
        <taxon>Allomesorhizobium</taxon>
    </lineage>
</organism>
<dbReference type="Gene3D" id="1.20.120.530">
    <property type="entry name" value="GntR ligand-binding domain-like"/>
    <property type="match status" value="1"/>
</dbReference>